<evidence type="ECO:0000313" key="9">
    <source>
        <dbReference type="EMBL" id="NGZ77438.1"/>
    </source>
</evidence>
<evidence type="ECO:0000256" key="3">
    <source>
        <dbReference type="ARBA" id="ARBA00022448"/>
    </source>
</evidence>
<evidence type="ECO:0000256" key="4">
    <source>
        <dbReference type="ARBA" id="ARBA00022475"/>
    </source>
</evidence>
<evidence type="ECO:0000256" key="8">
    <source>
        <dbReference type="SAM" id="Phobius"/>
    </source>
</evidence>
<dbReference type="Pfam" id="PF03591">
    <property type="entry name" value="AzlC"/>
    <property type="match status" value="1"/>
</dbReference>
<evidence type="ECO:0000313" key="10">
    <source>
        <dbReference type="Proteomes" id="UP000800303"/>
    </source>
</evidence>
<reference evidence="9 10" key="1">
    <citation type="submission" date="2020-01" db="EMBL/GenBank/DDBJ databases">
        <title>Polyphasic characterisation and genomic insights into a novel alkali tolerant bacterium VR-M41.</title>
        <authorList>
            <person name="Vemuluri V.R."/>
        </authorList>
    </citation>
    <scope>NUCLEOTIDE SEQUENCE [LARGE SCALE GENOMIC DNA]</scope>
    <source>
        <strain evidence="9 10">VR-M41</strain>
    </source>
</reference>
<keyword evidence="4" id="KW-1003">Cell membrane</keyword>
<dbReference type="PANTHER" id="PTHR34979:SF1">
    <property type="entry name" value="INNER MEMBRANE PROTEIN YGAZ"/>
    <property type="match status" value="1"/>
</dbReference>
<keyword evidence="6 8" id="KW-1133">Transmembrane helix</keyword>
<feature type="transmembrane region" description="Helical" evidence="8">
    <location>
        <begin position="168"/>
        <end position="185"/>
    </location>
</feature>
<sequence>MNDHAATGAGAAFRSAFPVTVPILAGFMFLGIAYGVFMNVSGFGAGWTFLMSLLIFAGSMEFVAVGLLLGAFNPLGALLLTLMVNARHLFYGLSMLEKYKGTGWKKPYLIFGMCDESFSINYAAKIPEGIDRGWYMFFVTLLNHAYWVAGATIGGLLGSFVAFDLKGLEFVMTALFVVIFMEQWMKQKVHDSALLGIGISVLSLIVFGADKFIVPAMIAILAVLTLTRKGMERKTAAAGEGGERA</sequence>
<dbReference type="Proteomes" id="UP000800303">
    <property type="component" value="Unassembled WGS sequence"/>
</dbReference>
<evidence type="ECO:0000256" key="7">
    <source>
        <dbReference type="ARBA" id="ARBA00023136"/>
    </source>
</evidence>
<comment type="similarity">
    <text evidence="2">Belongs to the AzlC family.</text>
</comment>
<gene>
    <name evidence="9" type="primary">azlC</name>
    <name evidence="9" type="ORF">GYN08_19290</name>
</gene>
<evidence type="ECO:0000256" key="6">
    <source>
        <dbReference type="ARBA" id="ARBA00022989"/>
    </source>
</evidence>
<keyword evidence="7 8" id="KW-0472">Membrane</keyword>
<feature type="transmembrane region" description="Helical" evidence="8">
    <location>
        <begin position="197"/>
        <end position="224"/>
    </location>
</feature>
<comment type="subcellular location">
    <subcellularLocation>
        <location evidence="1">Cell membrane</location>
        <topology evidence="1">Multi-pass membrane protein</topology>
    </subcellularLocation>
</comment>
<organism evidence="9 10">
    <name type="scientific">Saccharibacillus alkalitolerans</name>
    <dbReference type="NCBI Taxonomy" id="2705290"/>
    <lineage>
        <taxon>Bacteria</taxon>
        <taxon>Bacillati</taxon>
        <taxon>Bacillota</taxon>
        <taxon>Bacilli</taxon>
        <taxon>Bacillales</taxon>
        <taxon>Paenibacillaceae</taxon>
        <taxon>Saccharibacillus</taxon>
    </lineage>
</organism>
<dbReference type="NCBIfam" id="TIGR00346">
    <property type="entry name" value="azlC"/>
    <property type="match status" value="1"/>
</dbReference>
<dbReference type="EMBL" id="JAAFGS010000008">
    <property type="protein sequence ID" value="NGZ77438.1"/>
    <property type="molecule type" value="Genomic_DNA"/>
</dbReference>
<protein>
    <submittedName>
        <fullName evidence="9">Azaleucine resistance protein AzlC</fullName>
    </submittedName>
</protein>
<evidence type="ECO:0000256" key="2">
    <source>
        <dbReference type="ARBA" id="ARBA00010735"/>
    </source>
</evidence>
<dbReference type="RefSeq" id="WP_166277798.1">
    <property type="nucleotide sequence ID" value="NZ_JAAFGS010000008.1"/>
</dbReference>
<feature type="transmembrane region" description="Helical" evidence="8">
    <location>
        <begin position="16"/>
        <end position="37"/>
    </location>
</feature>
<dbReference type="InterPro" id="IPR004471">
    <property type="entry name" value="Brnchd-chn_aa_trnsp_AzlC"/>
</dbReference>
<evidence type="ECO:0000256" key="5">
    <source>
        <dbReference type="ARBA" id="ARBA00022692"/>
    </source>
</evidence>
<proteinExistence type="inferred from homology"/>
<feature type="transmembrane region" description="Helical" evidence="8">
    <location>
        <begin position="144"/>
        <end position="163"/>
    </location>
</feature>
<evidence type="ECO:0000256" key="1">
    <source>
        <dbReference type="ARBA" id="ARBA00004651"/>
    </source>
</evidence>
<name>A0ABX0F906_9BACL</name>
<keyword evidence="10" id="KW-1185">Reference proteome</keyword>
<comment type="caution">
    <text evidence="9">The sequence shown here is derived from an EMBL/GenBank/DDBJ whole genome shotgun (WGS) entry which is preliminary data.</text>
</comment>
<feature type="transmembrane region" description="Helical" evidence="8">
    <location>
        <begin position="49"/>
        <end position="69"/>
    </location>
</feature>
<dbReference type="InterPro" id="IPR011606">
    <property type="entry name" value="Brnchd-chn_aa_trnsp_permease"/>
</dbReference>
<dbReference type="PANTHER" id="PTHR34979">
    <property type="entry name" value="INNER MEMBRANE PROTEIN YGAZ"/>
    <property type="match status" value="1"/>
</dbReference>
<keyword evidence="3" id="KW-0813">Transport</keyword>
<keyword evidence="5 8" id="KW-0812">Transmembrane</keyword>
<accession>A0ABX0F906</accession>